<name>E8QWZ2_ISOPI</name>
<dbReference type="AlphaFoldDB" id="E8QWZ2"/>
<dbReference type="EMBL" id="CP002353">
    <property type="protein sequence ID" value="ADV64031.1"/>
    <property type="molecule type" value="Genomic_DNA"/>
</dbReference>
<organism evidence="1 2">
    <name type="scientific">Isosphaera pallida (strain ATCC 43644 / DSM 9630 / IS1B)</name>
    <dbReference type="NCBI Taxonomy" id="575540"/>
    <lineage>
        <taxon>Bacteria</taxon>
        <taxon>Pseudomonadati</taxon>
        <taxon>Planctomycetota</taxon>
        <taxon>Planctomycetia</taxon>
        <taxon>Isosphaerales</taxon>
        <taxon>Isosphaeraceae</taxon>
        <taxon>Isosphaera</taxon>
    </lineage>
</organism>
<dbReference type="Proteomes" id="UP000008631">
    <property type="component" value="Chromosome"/>
</dbReference>
<gene>
    <name evidence="1" type="ordered locus">Isop_3474</name>
</gene>
<dbReference type="KEGG" id="ipa:Isop_3474"/>
<accession>E8QWZ2</accession>
<evidence type="ECO:0000313" key="2">
    <source>
        <dbReference type="Proteomes" id="UP000008631"/>
    </source>
</evidence>
<evidence type="ECO:0000313" key="1">
    <source>
        <dbReference type="EMBL" id="ADV64031.1"/>
    </source>
</evidence>
<reference key="1">
    <citation type="submission" date="2010-11" db="EMBL/GenBank/DDBJ databases">
        <title>The complete sequence of chromosome of Isophaera pallida ATCC 43644.</title>
        <authorList>
            <consortium name="US DOE Joint Genome Institute (JGI-PGF)"/>
            <person name="Lucas S."/>
            <person name="Copeland A."/>
            <person name="Lapidus A."/>
            <person name="Bruce D."/>
            <person name="Goodwin L."/>
            <person name="Pitluck S."/>
            <person name="Kyrpides N."/>
            <person name="Mavromatis K."/>
            <person name="Pagani I."/>
            <person name="Ivanova N."/>
            <person name="Saunders E."/>
            <person name="Brettin T."/>
            <person name="Detter J.C."/>
            <person name="Han C."/>
            <person name="Tapia R."/>
            <person name="Land M."/>
            <person name="Hauser L."/>
            <person name="Markowitz V."/>
            <person name="Cheng J.-F."/>
            <person name="Hugenholtz P."/>
            <person name="Woyke T."/>
            <person name="Wu D."/>
            <person name="Eisen J.A."/>
        </authorList>
    </citation>
    <scope>NUCLEOTIDE SEQUENCE</scope>
    <source>
        <strain>ATCC 43644</strain>
    </source>
</reference>
<protein>
    <submittedName>
        <fullName evidence="1">Uncharacterized protein</fullName>
    </submittedName>
</protein>
<reference evidence="1 2" key="2">
    <citation type="journal article" date="2011" name="Stand. Genomic Sci.">
        <title>Complete genome sequence of Isosphaera pallida type strain (IS1B).</title>
        <authorList>
            <consortium name="US DOE Joint Genome Institute (JGI-PGF)"/>
            <person name="Goker M."/>
            <person name="Cleland D."/>
            <person name="Saunders E."/>
            <person name="Lapidus A."/>
            <person name="Nolan M."/>
            <person name="Lucas S."/>
            <person name="Hammon N."/>
            <person name="Deshpande S."/>
            <person name="Cheng J.F."/>
            <person name="Tapia R."/>
            <person name="Han C."/>
            <person name="Goodwin L."/>
            <person name="Pitluck S."/>
            <person name="Liolios K."/>
            <person name="Pagani I."/>
            <person name="Ivanova N."/>
            <person name="Mavromatis K."/>
            <person name="Pati A."/>
            <person name="Chen A."/>
            <person name="Palaniappan K."/>
            <person name="Land M."/>
            <person name="Hauser L."/>
            <person name="Chang Y.J."/>
            <person name="Jeffries C.D."/>
            <person name="Detter J.C."/>
            <person name="Beck B."/>
            <person name="Woyke T."/>
            <person name="Bristow J."/>
            <person name="Eisen J.A."/>
            <person name="Markowitz V."/>
            <person name="Hugenholtz P."/>
            <person name="Kyrpides N.C."/>
            <person name="Klenk H.P."/>
        </authorList>
    </citation>
    <scope>NUCLEOTIDE SEQUENCE [LARGE SCALE GENOMIC DNA]</scope>
    <source>
        <strain evidence="2">ATCC 43644 / DSM 9630 / IS1B</strain>
    </source>
</reference>
<dbReference type="InParanoid" id="E8QWZ2"/>
<sequence length="61" mass="6890">MAIIAGWVRRRVSTNQLIEGMVKQRARFQRDAMERMTLFTFTTRFGTLGPTSGGVEPSRDG</sequence>
<proteinExistence type="predicted"/>
<keyword evidence="2" id="KW-1185">Reference proteome</keyword>
<dbReference type="HOGENOM" id="CLU_2916389_0_0_0"/>